<evidence type="ECO:0000256" key="11">
    <source>
        <dbReference type="ARBA" id="ARBA00023221"/>
    </source>
</evidence>
<reference evidence="16" key="1">
    <citation type="submission" date="2022-07" db="EMBL/GenBank/DDBJ databases">
        <title>Fungi with potential for degradation of polypropylene.</title>
        <authorList>
            <person name="Gostincar C."/>
        </authorList>
    </citation>
    <scope>NUCLEOTIDE SEQUENCE</scope>
    <source>
        <strain evidence="16">EXF-13287</strain>
    </source>
</reference>
<keyword evidence="6 13" id="KW-1133">Transmembrane helix</keyword>
<evidence type="ECO:0000256" key="7">
    <source>
        <dbReference type="ARBA" id="ARBA00023011"/>
    </source>
</evidence>
<dbReference type="InterPro" id="IPR033118">
    <property type="entry name" value="EXPERA"/>
</dbReference>
<organism evidence="16 17">
    <name type="scientific">Coniochaeta hoffmannii</name>
    <dbReference type="NCBI Taxonomy" id="91930"/>
    <lineage>
        <taxon>Eukaryota</taxon>
        <taxon>Fungi</taxon>
        <taxon>Dikarya</taxon>
        <taxon>Ascomycota</taxon>
        <taxon>Pezizomycotina</taxon>
        <taxon>Sordariomycetes</taxon>
        <taxon>Sordariomycetidae</taxon>
        <taxon>Coniochaetales</taxon>
        <taxon>Coniochaetaceae</taxon>
        <taxon>Coniochaeta</taxon>
    </lineage>
</organism>
<evidence type="ECO:0000256" key="12">
    <source>
        <dbReference type="ARBA" id="ARBA00023235"/>
    </source>
</evidence>
<feature type="transmembrane region" description="Helical" evidence="14">
    <location>
        <begin position="184"/>
        <end position="207"/>
    </location>
</feature>
<keyword evidence="10" id="KW-1207">Sterol metabolism</keyword>
<dbReference type="GO" id="GO:0005783">
    <property type="term" value="C:endoplasmic reticulum"/>
    <property type="evidence" value="ECO:0007669"/>
    <property type="project" value="TreeGrafter"/>
</dbReference>
<feature type="transmembrane region" description="Helical" evidence="14">
    <location>
        <begin position="151"/>
        <end position="172"/>
    </location>
</feature>
<dbReference type="Proteomes" id="UP001174691">
    <property type="component" value="Unassembled WGS sequence"/>
</dbReference>
<dbReference type="GO" id="GO:0047750">
    <property type="term" value="F:cholestenol delta-isomerase activity"/>
    <property type="evidence" value="ECO:0007669"/>
    <property type="project" value="InterPro"/>
</dbReference>
<dbReference type="GO" id="GO:0016126">
    <property type="term" value="P:sterol biosynthetic process"/>
    <property type="evidence" value="ECO:0007669"/>
    <property type="project" value="UniProtKB-KW"/>
</dbReference>
<evidence type="ECO:0000313" key="16">
    <source>
        <dbReference type="EMBL" id="KAJ9165530.1"/>
    </source>
</evidence>
<evidence type="ECO:0000256" key="10">
    <source>
        <dbReference type="ARBA" id="ARBA00023166"/>
    </source>
</evidence>
<evidence type="ECO:0000256" key="3">
    <source>
        <dbReference type="ARBA" id="ARBA00022516"/>
    </source>
</evidence>
<name>A0AA38W4D1_9PEZI</name>
<keyword evidence="3" id="KW-0444">Lipid biosynthesis</keyword>
<comment type="caution">
    <text evidence="16">The sequence shown here is derived from an EMBL/GenBank/DDBJ whole genome shotgun (WGS) entry which is preliminary data.</text>
</comment>
<dbReference type="GO" id="GO:0000247">
    <property type="term" value="F:C-8 sterol isomerase activity"/>
    <property type="evidence" value="ECO:0007669"/>
    <property type="project" value="TreeGrafter"/>
</dbReference>
<feature type="domain" description="EXPERA" evidence="15">
    <location>
        <begin position="60"/>
        <end position="206"/>
    </location>
</feature>
<keyword evidence="4 13" id="KW-0812">Transmembrane</keyword>
<comment type="subcellular location">
    <subcellularLocation>
        <location evidence="1">Membrane</location>
        <topology evidence="1">Multi-pass membrane protein</topology>
    </subcellularLocation>
</comment>
<evidence type="ECO:0000256" key="14">
    <source>
        <dbReference type="SAM" id="Phobius"/>
    </source>
</evidence>
<dbReference type="Pfam" id="PF05241">
    <property type="entry name" value="EBP"/>
    <property type="match status" value="1"/>
</dbReference>
<dbReference type="PANTHER" id="PTHR14207:SF0">
    <property type="entry name" value="3-BETA-HYDROXYSTEROID-DELTA(8),DELTA(7)-ISOMERASE"/>
    <property type="match status" value="1"/>
</dbReference>
<evidence type="ECO:0000256" key="13">
    <source>
        <dbReference type="PROSITE-ProRule" id="PRU01087"/>
    </source>
</evidence>
<keyword evidence="17" id="KW-1185">Reference proteome</keyword>
<keyword evidence="9 13" id="KW-0472">Membrane</keyword>
<evidence type="ECO:0000256" key="2">
    <source>
        <dbReference type="ARBA" id="ARBA00008337"/>
    </source>
</evidence>
<evidence type="ECO:0000313" key="17">
    <source>
        <dbReference type="Proteomes" id="UP001174691"/>
    </source>
</evidence>
<feature type="transmembrane region" description="Helical" evidence="14">
    <location>
        <begin position="30"/>
        <end position="50"/>
    </location>
</feature>
<keyword evidence="12" id="KW-0413">Isomerase</keyword>
<dbReference type="GO" id="GO:0004769">
    <property type="term" value="F:steroid Delta-isomerase activity"/>
    <property type="evidence" value="ECO:0007669"/>
    <property type="project" value="TreeGrafter"/>
</dbReference>
<proteinExistence type="inferred from homology"/>
<evidence type="ECO:0000256" key="8">
    <source>
        <dbReference type="ARBA" id="ARBA00023098"/>
    </source>
</evidence>
<keyword evidence="7" id="KW-0756">Sterol biosynthesis</keyword>
<evidence type="ECO:0000259" key="15">
    <source>
        <dbReference type="PROSITE" id="PS51751"/>
    </source>
</evidence>
<dbReference type="GO" id="GO:0016020">
    <property type="term" value="C:membrane"/>
    <property type="evidence" value="ECO:0007669"/>
    <property type="project" value="UniProtKB-SubCell"/>
</dbReference>
<protein>
    <submittedName>
        <fullName evidence="16">EBP-domain-containing protein</fullName>
    </submittedName>
</protein>
<dbReference type="AlphaFoldDB" id="A0AA38W4D1"/>
<keyword evidence="8" id="KW-0443">Lipid metabolism</keyword>
<keyword evidence="11" id="KW-0753">Steroid metabolism</keyword>
<feature type="transmembrane region" description="Helical" evidence="14">
    <location>
        <begin position="115"/>
        <end position="139"/>
    </location>
</feature>
<keyword evidence="5" id="KW-0752">Steroid biosynthesis</keyword>
<dbReference type="PANTHER" id="PTHR14207">
    <property type="entry name" value="STEROL ISOMERASE"/>
    <property type="match status" value="1"/>
</dbReference>
<feature type="transmembrane region" description="Helical" evidence="14">
    <location>
        <begin position="62"/>
        <end position="84"/>
    </location>
</feature>
<dbReference type="InterPro" id="IPR007905">
    <property type="entry name" value="EBP"/>
</dbReference>
<evidence type="ECO:0000256" key="9">
    <source>
        <dbReference type="ARBA" id="ARBA00023136"/>
    </source>
</evidence>
<gene>
    <name evidence="16" type="ORF">NKR19_g379</name>
</gene>
<dbReference type="EMBL" id="JANBVN010000003">
    <property type="protein sequence ID" value="KAJ9165530.1"/>
    <property type="molecule type" value="Genomic_DNA"/>
</dbReference>
<dbReference type="PROSITE" id="PS51751">
    <property type="entry name" value="EXPERA"/>
    <property type="match status" value="1"/>
</dbReference>
<evidence type="ECO:0000256" key="5">
    <source>
        <dbReference type="ARBA" id="ARBA00022955"/>
    </source>
</evidence>
<accession>A0AA38W4D1</accession>
<comment type="similarity">
    <text evidence="2">Belongs to the EBP family.</text>
</comment>
<evidence type="ECO:0000256" key="6">
    <source>
        <dbReference type="ARBA" id="ARBA00022989"/>
    </source>
</evidence>
<evidence type="ECO:0000256" key="1">
    <source>
        <dbReference type="ARBA" id="ARBA00004141"/>
    </source>
</evidence>
<sequence length="263" mass="29724">MTEAANPSHPYFPQDAIIPDYEPNTSSLEVVIRSFVGLVLAFVAAGLYLGKRANPRLGMDELGAMAWFLLCFFLHAFFEGYFVLYHASLAGSQSLFAQLWKEYALSDSRYMTSDPFMLCIETLTVLVWAPLCFAIVIGIVNGDRMRYPLQIILCVGHLFGVALYYGTCFFGYRYNGISHSRPEFLYYWVYYLGLNAAWVVVPAVYLLDGINVVLLGLQQLNVLGPTPRNVVALAETARPCSEVAQRQHRDRIEKTCVMEEKIR</sequence>
<evidence type="ECO:0000256" key="4">
    <source>
        <dbReference type="ARBA" id="ARBA00022692"/>
    </source>
</evidence>